<name>A0A1G9G6W0_9BACT</name>
<dbReference type="OrthoDB" id="5194395at2"/>
<dbReference type="AlphaFoldDB" id="A0A1G9G6W0"/>
<accession>A0A1G9G6W0</accession>
<evidence type="ECO:0000313" key="3">
    <source>
        <dbReference type="Proteomes" id="UP000199053"/>
    </source>
</evidence>
<protein>
    <submittedName>
        <fullName evidence="2">Uncharacterized protein</fullName>
    </submittedName>
</protein>
<sequence length="138" mass="15873">MTVYPQTIAIYAAAWIPMIFIAIANGIIRETLYAKYLGELASHQLSSVTAIALFTFYTLFIQKQFPLHSSGEALLIGFMWLILTIAFEFLFGHFIMNNSWVILFEDYNIFKGRIWVLVLIALTILPFLIFLQNNKNTL</sequence>
<keyword evidence="1" id="KW-0472">Membrane</keyword>
<keyword evidence="1" id="KW-1133">Transmembrane helix</keyword>
<dbReference type="STRING" id="246191.SAMN05660337_1861"/>
<dbReference type="EMBL" id="FNGA01000002">
    <property type="protein sequence ID" value="SDK96409.1"/>
    <property type="molecule type" value="Genomic_DNA"/>
</dbReference>
<keyword evidence="1" id="KW-0812">Transmembrane</keyword>
<feature type="transmembrane region" description="Helical" evidence="1">
    <location>
        <begin position="73"/>
        <end position="94"/>
    </location>
</feature>
<keyword evidence="3" id="KW-1185">Reference proteome</keyword>
<organism evidence="2 3">
    <name type="scientific">Maridesulfovibrio ferrireducens</name>
    <dbReference type="NCBI Taxonomy" id="246191"/>
    <lineage>
        <taxon>Bacteria</taxon>
        <taxon>Pseudomonadati</taxon>
        <taxon>Thermodesulfobacteriota</taxon>
        <taxon>Desulfovibrionia</taxon>
        <taxon>Desulfovibrionales</taxon>
        <taxon>Desulfovibrionaceae</taxon>
        <taxon>Maridesulfovibrio</taxon>
    </lineage>
</organism>
<feature type="transmembrane region" description="Helical" evidence="1">
    <location>
        <begin position="40"/>
        <end position="61"/>
    </location>
</feature>
<gene>
    <name evidence="2" type="ORF">SAMN05660337_1861</name>
</gene>
<dbReference type="Proteomes" id="UP000199053">
    <property type="component" value="Unassembled WGS sequence"/>
</dbReference>
<feature type="transmembrane region" description="Helical" evidence="1">
    <location>
        <begin position="7"/>
        <end position="28"/>
    </location>
</feature>
<dbReference type="RefSeq" id="WP_092160321.1">
    <property type="nucleotide sequence ID" value="NZ_FNGA01000002.1"/>
</dbReference>
<proteinExistence type="predicted"/>
<reference evidence="3" key="1">
    <citation type="submission" date="2016-10" db="EMBL/GenBank/DDBJ databases">
        <authorList>
            <person name="Varghese N."/>
            <person name="Submissions S."/>
        </authorList>
    </citation>
    <scope>NUCLEOTIDE SEQUENCE [LARGE SCALE GENOMIC DNA]</scope>
    <source>
        <strain evidence="3">DSM 16995</strain>
    </source>
</reference>
<evidence type="ECO:0000256" key="1">
    <source>
        <dbReference type="SAM" id="Phobius"/>
    </source>
</evidence>
<evidence type="ECO:0000313" key="2">
    <source>
        <dbReference type="EMBL" id="SDK96409.1"/>
    </source>
</evidence>
<feature type="transmembrane region" description="Helical" evidence="1">
    <location>
        <begin position="114"/>
        <end position="131"/>
    </location>
</feature>